<dbReference type="PANTHER" id="PTHR12771">
    <property type="entry name" value="ENGULFMENT AND CELL MOTILITY"/>
    <property type="match status" value="1"/>
</dbReference>
<dbReference type="GO" id="GO:0005886">
    <property type="term" value="C:plasma membrane"/>
    <property type="evidence" value="ECO:0007669"/>
    <property type="project" value="TreeGrafter"/>
</dbReference>
<keyword evidence="3" id="KW-0729">SH3-binding</keyword>
<dbReference type="Gene3D" id="1.25.10.10">
    <property type="entry name" value="Leucine-rich Repeat Variant"/>
    <property type="match status" value="1"/>
</dbReference>
<evidence type="ECO:0000256" key="4">
    <source>
        <dbReference type="ARBA" id="ARBA00024863"/>
    </source>
</evidence>
<dbReference type="OrthoDB" id="28413at2759"/>
<dbReference type="Pfam" id="PF11841">
    <property type="entry name" value="ELMO_ARM"/>
    <property type="match status" value="1"/>
</dbReference>
<dbReference type="PANTHER" id="PTHR12771:SF56">
    <property type="entry name" value="CED-12"/>
    <property type="match status" value="1"/>
</dbReference>
<dbReference type="Pfam" id="PF16457">
    <property type="entry name" value="PH_12"/>
    <property type="match status" value="1"/>
</dbReference>
<evidence type="ECO:0000256" key="5">
    <source>
        <dbReference type="SAM" id="MobiDB-lite"/>
    </source>
</evidence>
<dbReference type="AlphaFoldDB" id="A0A316Z516"/>
<dbReference type="Proteomes" id="UP000245946">
    <property type="component" value="Unassembled WGS sequence"/>
</dbReference>
<organism evidence="7 8">
    <name type="scientific">Tilletiopsis washingtonensis</name>
    <dbReference type="NCBI Taxonomy" id="58919"/>
    <lineage>
        <taxon>Eukaryota</taxon>
        <taxon>Fungi</taxon>
        <taxon>Dikarya</taxon>
        <taxon>Basidiomycota</taxon>
        <taxon>Ustilaginomycotina</taxon>
        <taxon>Exobasidiomycetes</taxon>
        <taxon>Entylomatales</taxon>
        <taxon>Entylomatales incertae sedis</taxon>
        <taxon>Tilletiopsis</taxon>
    </lineage>
</organism>
<dbReference type="GO" id="GO:0006915">
    <property type="term" value="P:apoptotic process"/>
    <property type="evidence" value="ECO:0007669"/>
    <property type="project" value="UniProtKB-KW"/>
</dbReference>
<feature type="domain" description="ELMO" evidence="6">
    <location>
        <begin position="403"/>
        <end position="574"/>
    </location>
</feature>
<dbReference type="GO" id="GO:0007015">
    <property type="term" value="P:actin filament organization"/>
    <property type="evidence" value="ECO:0007669"/>
    <property type="project" value="TreeGrafter"/>
</dbReference>
<dbReference type="STRING" id="58919.A0A316Z516"/>
<accession>A0A316Z516</accession>
<keyword evidence="1" id="KW-0053">Apoptosis</keyword>
<dbReference type="PROSITE" id="PS51335">
    <property type="entry name" value="ELMO"/>
    <property type="match status" value="1"/>
</dbReference>
<proteinExistence type="predicted"/>
<dbReference type="Gene3D" id="2.30.29.30">
    <property type="entry name" value="Pleckstrin-homology domain (PH domain)/Phosphotyrosine-binding domain (PTB)"/>
    <property type="match status" value="1"/>
</dbReference>
<dbReference type="InterPro" id="IPR050868">
    <property type="entry name" value="ELMO_domain-containing"/>
</dbReference>
<sequence length="848" mass="92391">MSRPSTAERSYPPRSMSTGAASAHMRSSLAAAAARPSPDRAGSSGDGGSSTRAAEAQAAAKAASRNAETTINRVTYKNSTIKALIDPTLPVADVIRQLCANAHLGVQEPPALFALRDEEDEELVDDANMARKIAAGRNFKLGSSPTIEAVEMVERLMSRDERALKLSTYNLQRLIRESQFRNEFLRRGGLDELVDITLTLNGGNTLAYALTSTQNLMESTADGWDGIKDGFVGKVVNILATQERINVCRPATAILKKLVLSGPAEADGAEQGRIIGDGEASGSAAAARTAPHAYRFGFEAVYHEIEKEPAFLSTLLQRLGSPDTTLCLYSLSLINTLLRHVTDNLFDVFTAELERLGVSKAVARLMDSTRGEELSSTIIEYQNNVIRVAHRRLRTPVTPTNQRHAAALSYIWLQARVTETVATEKDPDGNHSLPATPGSVGARFKWRRLGFENENVTKEFTRMGWLGLACCEAFVRSDPDAYAKIILEQMNRPAARRCPWGLASLEVVDILATHYDVDSGYTTSTAFLPFILFFSKVHALALHFFLRMWSESGASRSDFARVSALVRSQVKEALKDEVNKTWFDLERHFADSEYRTVRDRQMRELEVDDDFANKASIRNLRGRLYRESYEFVRQQRIQCLLEGAWFLTPQSSAARAAEPAPSAGGGGRASRAGSAQPPSAVPASTKPWRFYRLSPNKKYLHYCEATERSAIRSGLDDLPERIDLALVADVSLQPPGGSGAAIAAAAAAAGVAAGANLAFSLLRAPDVSLADLVALNTSQFSEWTDGLGMLRGEGGVVSTKETADYIQILTDIGMKVKLLDLTGERIEVPTSLPPAPLPVSTAFFFADL</sequence>
<dbReference type="RefSeq" id="XP_025596463.1">
    <property type="nucleotide sequence ID" value="XM_025743023.1"/>
</dbReference>
<dbReference type="Pfam" id="PF04727">
    <property type="entry name" value="ELMO_CED12"/>
    <property type="match status" value="1"/>
</dbReference>
<dbReference type="InterPro" id="IPR024574">
    <property type="entry name" value="ELMO_ARM"/>
</dbReference>
<protein>
    <recommendedName>
        <fullName evidence="6">ELMO domain-containing protein</fullName>
    </recommendedName>
</protein>
<feature type="compositionally biased region" description="Low complexity" evidence="5">
    <location>
        <begin position="20"/>
        <end position="66"/>
    </location>
</feature>
<keyword evidence="2" id="KW-0581">Phagocytosis</keyword>
<dbReference type="InterPro" id="IPR006816">
    <property type="entry name" value="ELMO_dom"/>
</dbReference>
<evidence type="ECO:0000313" key="7">
    <source>
        <dbReference type="EMBL" id="PWN96184.1"/>
    </source>
</evidence>
<evidence type="ECO:0000256" key="2">
    <source>
        <dbReference type="ARBA" id="ARBA00022907"/>
    </source>
</evidence>
<comment type="function">
    <text evidence="4">Involved in cytoskeletal rearrangements required for phagocytosis of apoptotic cells and cell motility. Acts in association with DOCK1 and CRK. Was initially proposed to be required in complex with DOCK1 to activate Rac Rho small GTPases. May enhance the guanine nucleotide exchange factor (GEF) activity of DOCK1.</text>
</comment>
<dbReference type="EMBL" id="KZ819300">
    <property type="protein sequence ID" value="PWN96184.1"/>
    <property type="molecule type" value="Genomic_DNA"/>
</dbReference>
<evidence type="ECO:0000259" key="6">
    <source>
        <dbReference type="PROSITE" id="PS51335"/>
    </source>
</evidence>
<dbReference type="GeneID" id="37270567"/>
<dbReference type="InterPro" id="IPR011993">
    <property type="entry name" value="PH-like_dom_sf"/>
</dbReference>
<dbReference type="GO" id="GO:0048870">
    <property type="term" value="P:cell motility"/>
    <property type="evidence" value="ECO:0007669"/>
    <property type="project" value="TreeGrafter"/>
</dbReference>
<dbReference type="InterPro" id="IPR001849">
    <property type="entry name" value="PH_domain"/>
</dbReference>
<keyword evidence="8" id="KW-1185">Reference proteome</keyword>
<dbReference type="GO" id="GO:0017124">
    <property type="term" value="F:SH3 domain binding"/>
    <property type="evidence" value="ECO:0007669"/>
    <property type="project" value="UniProtKB-KW"/>
</dbReference>
<reference evidence="7 8" key="1">
    <citation type="journal article" date="2018" name="Mol. Biol. Evol.">
        <title>Broad Genomic Sampling Reveals a Smut Pathogenic Ancestry of the Fungal Clade Ustilaginomycotina.</title>
        <authorList>
            <person name="Kijpornyongpan T."/>
            <person name="Mondo S.J."/>
            <person name="Barry K."/>
            <person name="Sandor L."/>
            <person name="Lee J."/>
            <person name="Lipzen A."/>
            <person name="Pangilinan J."/>
            <person name="LaButti K."/>
            <person name="Hainaut M."/>
            <person name="Henrissat B."/>
            <person name="Grigoriev I.V."/>
            <person name="Spatafora J.W."/>
            <person name="Aime M.C."/>
        </authorList>
    </citation>
    <scope>NUCLEOTIDE SEQUENCE [LARGE SCALE GENOMIC DNA]</scope>
    <source>
        <strain evidence="7 8">MCA 4186</strain>
    </source>
</reference>
<dbReference type="SUPFAM" id="SSF48371">
    <property type="entry name" value="ARM repeat"/>
    <property type="match status" value="1"/>
</dbReference>
<gene>
    <name evidence="7" type="ORF">FA09DRAFT_331432</name>
</gene>
<dbReference type="InterPro" id="IPR011989">
    <property type="entry name" value="ARM-like"/>
</dbReference>
<feature type="region of interest" description="Disordered" evidence="5">
    <location>
        <begin position="656"/>
        <end position="683"/>
    </location>
</feature>
<evidence type="ECO:0000256" key="1">
    <source>
        <dbReference type="ARBA" id="ARBA00022703"/>
    </source>
</evidence>
<evidence type="ECO:0000313" key="8">
    <source>
        <dbReference type="Proteomes" id="UP000245946"/>
    </source>
</evidence>
<name>A0A316Z516_9BASI</name>
<dbReference type="InterPro" id="IPR016024">
    <property type="entry name" value="ARM-type_fold"/>
</dbReference>
<evidence type="ECO:0000256" key="3">
    <source>
        <dbReference type="ARBA" id="ARBA00023036"/>
    </source>
</evidence>
<feature type="region of interest" description="Disordered" evidence="5">
    <location>
        <begin position="1"/>
        <end position="66"/>
    </location>
</feature>